<dbReference type="Proteomes" id="UP000596661">
    <property type="component" value="Chromosome 4"/>
</dbReference>
<dbReference type="GeneID" id="115713332"/>
<dbReference type="EMBL" id="UZAU01000369">
    <property type="status" value="NOT_ANNOTATED_CDS"/>
    <property type="molecule type" value="Genomic_DNA"/>
</dbReference>
<evidence type="ECO:0000313" key="2">
    <source>
        <dbReference type="Proteomes" id="UP000596661"/>
    </source>
</evidence>
<keyword evidence="2" id="KW-1185">Reference proteome</keyword>
<dbReference type="KEGG" id="csav:115713332"/>
<evidence type="ECO:0008006" key="3">
    <source>
        <dbReference type="Google" id="ProtNLM"/>
    </source>
</evidence>
<dbReference type="AlphaFoldDB" id="A0A803PIW1"/>
<protein>
    <recommendedName>
        <fullName evidence="3">RNase H type-1 domain-containing protein</fullName>
    </recommendedName>
</protein>
<gene>
    <name evidence="1" type="primary">LOC115713332</name>
</gene>
<dbReference type="RefSeq" id="XP_030497672.1">
    <property type="nucleotide sequence ID" value="XM_030641812.1"/>
</dbReference>
<organism evidence="1 2">
    <name type="scientific">Cannabis sativa</name>
    <name type="common">Hemp</name>
    <name type="synonym">Marijuana</name>
    <dbReference type="NCBI Taxonomy" id="3483"/>
    <lineage>
        <taxon>Eukaryota</taxon>
        <taxon>Viridiplantae</taxon>
        <taxon>Streptophyta</taxon>
        <taxon>Embryophyta</taxon>
        <taxon>Tracheophyta</taxon>
        <taxon>Spermatophyta</taxon>
        <taxon>Magnoliopsida</taxon>
        <taxon>eudicotyledons</taxon>
        <taxon>Gunneridae</taxon>
        <taxon>Pentapetalae</taxon>
        <taxon>rosids</taxon>
        <taxon>fabids</taxon>
        <taxon>Rosales</taxon>
        <taxon>Cannabaceae</taxon>
        <taxon>Cannabis</taxon>
    </lineage>
</organism>
<name>A0A803PIW1_CANSA</name>
<dbReference type="Gramene" id="evm.model.04.826">
    <property type="protein sequence ID" value="cds.evm.model.04.826"/>
    <property type="gene ID" value="evm.TU.04.826"/>
</dbReference>
<reference evidence="1" key="2">
    <citation type="submission" date="2021-03" db="UniProtKB">
        <authorList>
            <consortium name="EnsemblPlants"/>
        </authorList>
    </citation>
    <scope>IDENTIFICATION</scope>
</reference>
<dbReference type="EnsemblPlants" id="evm.model.04.826">
    <property type="protein sequence ID" value="cds.evm.model.04.826"/>
    <property type="gene ID" value="evm.TU.04.826"/>
</dbReference>
<evidence type="ECO:0000313" key="1">
    <source>
        <dbReference type="EnsemblPlants" id="cds.evm.model.04.826"/>
    </source>
</evidence>
<reference evidence="1" key="1">
    <citation type="submission" date="2018-11" db="EMBL/GenBank/DDBJ databases">
        <authorList>
            <person name="Grassa J C."/>
        </authorList>
    </citation>
    <scope>NUCLEOTIDE SEQUENCE [LARGE SCALE GENOMIC DNA]</scope>
</reference>
<accession>A0A803PIW1</accession>
<dbReference type="OrthoDB" id="1747175at2759"/>
<sequence>MALPSSFGNWLQEVFLKLDEDQVCRAAMLCWALWKARNATVWNKKVSSHTEILALACTTLDHWRKAQDNTCLSSLFFENKGDGAELWTKPESNNIKVNIDDALFTQENSYGFGIVARDSQGKNLLPKR</sequence>
<proteinExistence type="predicted"/>